<proteinExistence type="predicted"/>
<feature type="transmembrane region" description="Helical" evidence="1">
    <location>
        <begin position="77"/>
        <end position="98"/>
    </location>
</feature>
<dbReference type="EMBL" id="FUYH01000001">
    <property type="protein sequence ID" value="SKA75726.1"/>
    <property type="molecule type" value="Genomic_DNA"/>
</dbReference>
<keyword evidence="1" id="KW-1133">Transmembrane helix</keyword>
<dbReference type="Gene3D" id="1.10.1760.20">
    <property type="match status" value="1"/>
</dbReference>
<accession>A0A1T4WEG5</accession>
<feature type="transmembrane region" description="Helical" evidence="1">
    <location>
        <begin position="144"/>
        <end position="167"/>
    </location>
</feature>
<keyword evidence="1" id="KW-0472">Membrane</keyword>
<dbReference type="RefSeq" id="WP_078695118.1">
    <property type="nucleotide sequence ID" value="NZ_FUYH01000001.1"/>
</dbReference>
<reference evidence="3" key="1">
    <citation type="submission" date="2017-02" db="EMBL/GenBank/DDBJ databases">
        <authorList>
            <person name="Varghese N."/>
            <person name="Submissions S."/>
        </authorList>
    </citation>
    <scope>NUCLEOTIDE SEQUENCE [LARGE SCALE GENOMIC DNA]</scope>
    <source>
        <strain evidence="3">USBA 833</strain>
    </source>
</reference>
<sequence length="179" mass="19710">MKDDVKCIIRSGLLLAVAIVFQTIGRNIPSINQFIVGPVINAILLIATFMCGIWWGVAIGVLTPWTAWILGQLPQPMGPFIPFIALGNALYVVAFGVLRHYKKWGKISGYLLGSVLKYLFLYISALKLIYLFKINLPSKVASKLAVMMGIPQLITALVGGAIALILIEMLKKRNIKLEE</sequence>
<name>A0A1T4WEG5_9CLOT</name>
<dbReference type="OrthoDB" id="9809154at2"/>
<dbReference type="GO" id="GO:0022857">
    <property type="term" value="F:transmembrane transporter activity"/>
    <property type="evidence" value="ECO:0007669"/>
    <property type="project" value="InterPro"/>
</dbReference>
<evidence type="ECO:0000256" key="1">
    <source>
        <dbReference type="SAM" id="Phobius"/>
    </source>
</evidence>
<dbReference type="Proteomes" id="UP000190105">
    <property type="component" value="Unassembled WGS sequence"/>
</dbReference>
<protein>
    <recommendedName>
        <fullName evidence="4">ECF transporter S component</fullName>
    </recommendedName>
</protein>
<feature type="transmembrane region" description="Helical" evidence="1">
    <location>
        <begin position="110"/>
        <end position="132"/>
    </location>
</feature>
<organism evidence="2 3">
    <name type="scientific">Caloramator quimbayensis</name>
    <dbReference type="NCBI Taxonomy" id="1147123"/>
    <lineage>
        <taxon>Bacteria</taxon>
        <taxon>Bacillati</taxon>
        <taxon>Bacillota</taxon>
        <taxon>Clostridia</taxon>
        <taxon>Eubacteriales</taxon>
        <taxon>Clostridiaceae</taxon>
        <taxon>Caloramator</taxon>
    </lineage>
</organism>
<dbReference type="AlphaFoldDB" id="A0A1T4WEG5"/>
<dbReference type="InterPro" id="IPR024529">
    <property type="entry name" value="ECF_trnsprt_substrate-spec"/>
</dbReference>
<keyword evidence="3" id="KW-1185">Reference proteome</keyword>
<evidence type="ECO:0000313" key="2">
    <source>
        <dbReference type="EMBL" id="SKA75726.1"/>
    </source>
</evidence>
<gene>
    <name evidence="2" type="ORF">SAMN05443428_10181</name>
</gene>
<evidence type="ECO:0000313" key="3">
    <source>
        <dbReference type="Proteomes" id="UP000190105"/>
    </source>
</evidence>
<keyword evidence="1" id="KW-0812">Transmembrane</keyword>
<dbReference type="STRING" id="1147123.SAMN05443428_10181"/>
<evidence type="ECO:0008006" key="4">
    <source>
        <dbReference type="Google" id="ProtNLM"/>
    </source>
</evidence>
<dbReference type="Pfam" id="PF12822">
    <property type="entry name" value="ECF_trnsprt"/>
    <property type="match status" value="1"/>
</dbReference>
<feature type="transmembrane region" description="Helical" evidence="1">
    <location>
        <begin position="34"/>
        <end position="57"/>
    </location>
</feature>